<proteinExistence type="inferred from homology"/>
<dbReference type="PANTHER" id="PTHR31123">
    <property type="entry name" value="ACCUMULATION OF DYADS PROTEIN 2-RELATED"/>
    <property type="match status" value="1"/>
</dbReference>
<keyword evidence="4 7" id="KW-1133">Transmembrane helix</keyword>
<gene>
    <name evidence="8" type="ORF">BP6252_10584</name>
</gene>
<dbReference type="GO" id="GO:0005886">
    <property type="term" value="C:plasma membrane"/>
    <property type="evidence" value="ECO:0007669"/>
    <property type="project" value="TreeGrafter"/>
</dbReference>
<feature type="transmembrane region" description="Helical" evidence="7">
    <location>
        <begin position="128"/>
        <end position="148"/>
    </location>
</feature>
<evidence type="ECO:0000256" key="3">
    <source>
        <dbReference type="ARBA" id="ARBA00022692"/>
    </source>
</evidence>
<feature type="transmembrane region" description="Helical" evidence="7">
    <location>
        <begin position="168"/>
        <end position="187"/>
    </location>
</feature>
<evidence type="ECO:0000256" key="4">
    <source>
        <dbReference type="ARBA" id="ARBA00022989"/>
    </source>
</evidence>
<evidence type="ECO:0000313" key="9">
    <source>
        <dbReference type="Proteomes" id="UP000256645"/>
    </source>
</evidence>
<dbReference type="InterPro" id="IPR051633">
    <property type="entry name" value="AceTr"/>
</dbReference>
<comment type="caution">
    <text evidence="8">The sequence shown here is derived from an EMBL/GenBank/DDBJ whole genome shotgun (WGS) entry which is preliminary data.</text>
</comment>
<dbReference type="AlphaFoldDB" id="A0A3D8QSZ6"/>
<dbReference type="OrthoDB" id="3648309at2759"/>
<dbReference type="InterPro" id="IPR000791">
    <property type="entry name" value="Gpr1/Fun34/SatP-like"/>
</dbReference>
<reference evidence="8 9" key="1">
    <citation type="journal article" date="2018" name="IMA Fungus">
        <title>IMA Genome-F 9: Draft genome sequence of Annulohypoxylon stygium, Aspergillus mulundensis, Berkeleyomyces basicola (syn. Thielaviopsis basicola), Ceratocystis smalleyi, two Cercospora beticola strains, Coleophoma cylindrospora, Fusarium fracticaudum, Phialophora cf. hyalina, and Morchella septimelata.</title>
        <authorList>
            <person name="Wingfield B.D."/>
            <person name="Bills G.F."/>
            <person name="Dong Y."/>
            <person name="Huang W."/>
            <person name="Nel W.J."/>
            <person name="Swalarsk-Parry B.S."/>
            <person name="Vaghefi N."/>
            <person name="Wilken P.M."/>
            <person name="An Z."/>
            <person name="de Beer Z.W."/>
            <person name="De Vos L."/>
            <person name="Chen L."/>
            <person name="Duong T.A."/>
            <person name="Gao Y."/>
            <person name="Hammerbacher A."/>
            <person name="Kikkert J.R."/>
            <person name="Li Y."/>
            <person name="Li H."/>
            <person name="Li K."/>
            <person name="Li Q."/>
            <person name="Liu X."/>
            <person name="Ma X."/>
            <person name="Naidoo K."/>
            <person name="Pethybridge S.J."/>
            <person name="Sun J."/>
            <person name="Steenkamp E.T."/>
            <person name="van der Nest M.A."/>
            <person name="van Wyk S."/>
            <person name="Wingfield M.J."/>
            <person name="Xiong C."/>
            <person name="Yue Q."/>
            <person name="Zhang X."/>
        </authorList>
    </citation>
    <scope>NUCLEOTIDE SEQUENCE [LARGE SCALE GENOMIC DNA]</scope>
    <source>
        <strain evidence="8 9">BP6252</strain>
    </source>
</reference>
<evidence type="ECO:0000256" key="1">
    <source>
        <dbReference type="ARBA" id="ARBA00004141"/>
    </source>
</evidence>
<organism evidence="8 9">
    <name type="scientific">Coleophoma cylindrospora</name>
    <dbReference type="NCBI Taxonomy" id="1849047"/>
    <lineage>
        <taxon>Eukaryota</taxon>
        <taxon>Fungi</taxon>
        <taxon>Dikarya</taxon>
        <taxon>Ascomycota</taxon>
        <taxon>Pezizomycotina</taxon>
        <taxon>Leotiomycetes</taxon>
        <taxon>Helotiales</taxon>
        <taxon>Dermateaceae</taxon>
        <taxon>Coleophoma</taxon>
    </lineage>
</organism>
<keyword evidence="5 7" id="KW-0472">Membrane</keyword>
<keyword evidence="9" id="KW-1185">Reference proteome</keyword>
<feature type="transmembrane region" description="Helical" evidence="7">
    <location>
        <begin position="228"/>
        <end position="252"/>
    </location>
</feature>
<protein>
    <recommendedName>
        <fullName evidence="10">GPR1 protein</fullName>
    </recommendedName>
</protein>
<evidence type="ECO:0000256" key="5">
    <source>
        <dbReference type="ARBA" id="ARBA00023136"/>
    </source>
</evidence>
<keyword evidence="3 7" id="KW-0812">Transmembrane</keyword>
<dbReference type="GO" id="GO:0015123">
    <property type="term" value="F:acetate transmembrane transporter activity"/>
    <property type="evidence" value="ECO:0007669"/>
    <property type="project" value="TreeGrafter"/>
</dbReference>
<feature type="transmembrane region" description="Helical" evidence="7">
    <location>
        <begin position="71"/>
        <end position="90"/>
    </location>
</feature>
<accession>A0A3D8QSZ6</accession>
<feature type="compositionally biased region" description="Basic and acidic residues" evidence="6">
    <location>
        <begin position="1"/>
        <end position="10"/>
    </location>
</feature>
<feature type="compositionally biased region" description="Polar residues" evidence="6">
    <location>
        <begin position="12"/>
        <end position="27"/>
    </location>
</feature>
<dbReference type="EMBL" id="PDLM01000012">
    <property type="protein sequence ID" value="RDW64933.1"/>
    <property type="molecule type" value="Genomic_DNA"/>
</dbReference>
<evidence type="ECO:0000256" key="2">
    <source>
        <dbReference type="ARBA" id="ARBA00005587"/>
    </source>
</evidence>
<evidence type="ECO:0008006" key="10">
    <source>
        <dbReference type="Google" id="ProtNLM"/>
    </source>
</evidence>
<feature type="transmembrane region" description="Helical" evidence="7">
    <location>
        <begin position="102"/>
        <end position="121"/>
    </location>
</feature>
<comment type="subcellular location">
    <subcellularLocation>
        <location evidence="1">Membrane</location>
        <topology evidence="1">Multi-pass membrane protein</topology>
    </subcellularLocation>
</comment>
<evidence type="ECO:0000256" key="7">
    <source>
        <dbReference type="SAM" id="Phobius"/>
    </source>
</evidence>
<feature type="region of interest" description="Disordered" evidence="6">
    <location>
        <begin position="1"/>
        <end position="29"/>
    </location>
</feature>
<evidence type="ECO:0000313" key="8">
    <source>
        <dbReference type="EMBL" id="RDW64933.1"/>
    </source>
</evidence>
<name>A0A3D8QSZ6_9HELO</name>
<dbReference type="Proteomes" id="UP000256645">
    <property type="component" value="Unassembled WGS sequence"/>
</dbReference>
<comment type="similarity">
    <text evidence="2">Belongs to the acetate uptake transporter (AceTr) (TC 2.A.96) family.</text>
</comment>
<evidence type="ECO:0000256" key="6">
    <source>
        <dbReference type="SAM" id="MobiDB-lite"/>
    </source>
</evidence>
<dbReference type="PANTHER" id="PTHR31123:SF4">
    <property type="entry name" value="PROTEIN ALCS"/>
    <property type="match status" value="1"/>
</dbReference>
<feature type="transmembrane region" description="Helical" evidence="7">
    <location>
        <begin position="194"/>
        <end position="216"/>
    </location>
</feature>
<sequence>MADHQEDFYSKESINGSKEQRVGNGSSHLEDLKRTTTNITLSPDQFEKLYLSPQNRVSGDLRKTLANPTPLGLLGFTIALTPLSAELMGWRGAAGFNATIGANYFFGGLLLIIASVLEFFLGNTFPSTVFAGYGAHFLTFAATFQPAYAAISAYTTDGSATQTPPFQAAYGFYTISMAMLSTIFLVCSFRTNVVFVLIFTCADLGFILVTGAFWQLAQGNAAVGSKLLVGTGACFFGACVAGWYLLFVIMIATVDMPFSLPVGDLSTLIKGASDRAKMKKNQE</sequence>
<dbReference type="Pfam" id="PF01184">
    <property type="entry name" value="Gpr1_Fun34_YaaH"/>
    <property type="match status" value="1"/>
</dbReference>